<name>A0AA96RCL1_9BACL</name>
<evidence type="ECO:0000313" key="2">
    <source>
        <dbReference type="EMBL" id="WNQ08817.1"/>
    </source>
</evidence>
<gene>
    <name evidence="2" type="ORF">MJA45_14245</name>
</gene>
<dbReference type="RefSeq" id="WP_315602584.1">
    <property type="nucleotide sequence ID" value="NZ_CP130318.1"/>
</dbReference>
<sequence>MNAKEAALMLGVHYKTVLNMINDGRLAASKSDSGDWEIKESDLAAREQSIEDKEFSAIYTHMAVKIIEKVHHRSVRAAQEELILAARSIVKQAENPSELDHLAKRLQAALDVYKAAQAFNQTVDSIRKQADAESLTL</sequence>
<dbReference type="KEGG" id="paun:MJA45_14245"/>
<dbReference type="EMBL" id="CP130318">
    <property type="protein sequence ID" value="WNQ08817.1"/>
    <property type="molecule type" value="Genomic_DNA"/>
</dbReference>
<protein>
    <submittedName>
        <fullName evidence="2">Helix-turn-helix domain-containing protein</fullName>
    </submittedName>
</protein>
<evidence type="ECO:0000313" key="3">
    <source>
        <dbReference type="Proteomes" id="UP001305702"/>
    </source>
</evidence>
<organism evidence="2 3">
    <name type="scientific">Paenibacillus aurantius</name>
    <dbReference type="NCBI Taxonomy" id="2918900"/>
    <lineage>
        <taxon>Bacteria</taxon>
        <taxon>Bacillati</taxon>
        <taxon>Bacillota</taxon>
        <taxon>Bacilli</taxon>
        <taxon>Bacillales</taxon>
        <taxon>Paenibacillaceae</taxon>
        <taxon>Paenibacillus</taxon>
    </lineage>
</organism>
<keyword evidence="3" id="KW-1185">Reference proteome</keyword>
<dbReference type="Proteomes" id="UP001305702">
    <property type="component" value="Chromosome"/>
</dbReference>
<dbReference type="InterPro" id="IPR041657">
    <property type="entry name" value="HTH_17"/>
</dbReference>
<proteinExistence type="predicted"/>
<reference evidence="2 3" key="1">
    <citation type="submission" date="2022-02" db="EMBL/GenBank/DDBJ databases">
        <title>Paenibacillus sp. MBLB1776 Whole Genome Shotgun Sequencing.</title>
        <authorList>
            <person name="Hwang C.Y."/>
            <person name="Cho E.-S."/>
            <person name="Seo M.-J."/>
        </authorList>
    </citation>
    <scope>NUCLEOTIDE SEQUENCE [LARGE SCALE GENOMIC DNA]</scope>
    <source>
        <strain evidence="2 3">MBLB1776</strain>
    </source>
</reference>
<dbReference type="Pfam" id="PF12728">
    <property type="entry name" value="HTH_17"/>
    <property type="match status" value="1"/>
</dbReference>
<accession>A0AA96RCL1</accession>
<feature type="domain" description="Helix-turn-helix" evidence="1">
    <location>
        <begin position="2"/>
        <end position="45"/>
    </location>
</feature>
<dbReference type="AlphaFoldDB" id="A0AA96RCL1"/>
<evidence type="ECO:0000259" key="1">
    <source>
        <dbReference type="Pfam" id="PF12728"/>
    </source>
</evidence>